<evidence type="ECO:0000256" key="4">
    <source>
        <dbReference type="ARBA" id="ARBA00032089"/>
    </source>
</evidence>
<evidence type="ECO:0000256" key="3">
    <source>
        <dbReference type="ARBA" id="ARBA00022960"/>
    </source>
</evidence>
<comment type="similarity">
    <text evidence="1">Belongs to the MreC family.</text>
</comment>
<dbReference type="Gene3D" id="2.40.10.350">
    <property type="entry name" value="Rod shape-determining protein MreC, domain 2"/>
    <property type="match status" value="1"/>
</dbReference>
<organism evidence="9 10">
    <name type="scientific">Neptunicoccus cionae</name>
    <dbReference type="NCBI Taxonomy" id="2035344"/>
    <lineage>
        <taxon>Bacteria</taxon>
        <taxon>Pseudomonadati</taxon>
        <taxon>Pseudomonadota</taxon>
        <taxon>Alphaproteobacteria</taxon>
        <taxon>Rhodobacterales</taxon>
        <taxon>Paracoccaceae</taxon>
        <taxon>Neptunicoccus</taxon>
    </lineage>
</organism>
<dbReference type="Proteomes" id="UP000628017">
    <property type="component" value="Unassembled WGS sequence"/>
</dbReference>
<dbReference type="EMBL" id="BMKA01000003">
    <property type="protein sequence ID" value="GGA22422.1"/>
    <property type="molecule type" value="Genomic_DNA"/>
</dbReference>
<dbReference type="AlphaFoldDB" id="A0A916VRH8"/>
<evidence type="ECO:0000256" key="5">
    <source>
        <dbReference type="SAM" id="Coils"/>
    </source>
</evidence>
<comment type="caution">
    <text evidence="9">The sequence shown here is derived from an EMBL/GenBank/DDBJ whole genome shotgun (WGS) entry which is preliminary data.</text>
</comment>
<dbReference type="GO" id="GO:0005886">
    <property type="term" value="C:plasma membrane"/>
    <property type="evidence" value="ECO:0007669"/>
    <property type="project" value="TreeGrafter"/>
</dbReference>
<proteinExistence type="inferred from homology"/>
<evidence type="ECO:0000256" key="1">
    <source>
        <dbReference type="ARBA" id="ARBA00009369"/>
    </source>
</evidence>
<dbReference type="NCBIfam" id="TIGR00219">
    <property type="entry name" value="mreC"/>
    <property type="match status" value="1"/>
</dbReference>
<feature type="region of interest" description="Disordered" evidence="6">
    <location>
        <begin position="278"/>
        <end position="297"/>
    </location>
</feature>
<dbReference type="Gene3D" id="2.40.10.340">
    <property type="entry name" value="Rod shape-determining protein MreC, domain 1"/>
    <property type="match status" value="1"/>
</dbReference>
<feature type="domain" description="Rod shape-determining protein MreC beta-barrel core" evidence="8">
    <location>
        <begin position="129"/>
        <end position="268"/>
    </location>
</feature>
<dbReference type="PANTHER" id="PTHR34138:SF1">
    <property type="entry name" value="CELL SHAPE-DETERMINING PROTEIN MREC"/>
    <property type="match status" value="1"/>
</dbReference>
<keyword evidence="7" id="KW-0472">Membrane</keyword>
<dbReference type="InterPro" id="IPR055342">
    <property type="entry name" value="MreC_beta-barrel_core"/>
</dbReference>
<dbReference type="PANTHER" id="PTHR34138">
    <property type="entry name" value="CELL SHAPE-DETERMINING PROTEIN MREC"/>
    <property type="match status" value="1"/>
</dbReference>
<keyword evidence="3" id="KW-0133">Cell shape</keyword>
<gene>
    <name evidence="9" type="primary">mreC</name>
    <name evidence="9" type="ORF">GCM10011498_24010</name>
</gene>
<keyword evidence="10" id="KW-1185">Reference proteome</keyword>
<accession>A0A916VRH8</accession>
<evidence type="ECO:0000313" key="9">
    <source>
        <dbReference type="EMBL" id="GGA22422.1"/>
    </source>
</evidence>
<dbReference type="GO" id="GO:0008360">
    <property type="term" value="P:regulation of cell shape"/>
    <property type="evidence" value="ECO:0007669"/>
    <property type="project" value="UniProtKB-KW"/>
</dbReference>
<keyword evidence="7" id="KW-0812">Transmembrane</keyword>
<dbReference type="NCBIfam" id="NF010533">
    <property type="entry name" value="PRK13922.9-5"/>
    <property type="match status" value="1"/>
</dbReference>
<reference evidence="9" key="1">
    <citation type="journal article" date="2014" name="Int. J. Syst. Evol. Microbiol.">
        <title>Complete genome sequence of Corynebacterium casei LMG S-19264T (=DSM 44701T), isolated from a smear-ripened cheese.</title>
        <authorList>
            <consortium name="US DOE Joint Genome Institute (JGI-PGF)"/>
            <person name="Walter F."/>
            <person name="Albersmeier A."/>
            <person name="Kalinowski J."/>
            <person name="Ruckert C."/>
        </authorList>
    </citation>
    <scope>NUCLEOTIDE SEQUENCE</scope>
    <source>
        <strain evidence="9">CGMCC 1.15880</strain>
    </source>
</reference>
<keyword evidence="5" id="KW-0175">Coiled coil</keyword>
<evidence type="ECO:0000259" key="8">
    <source>
        <dbReference type="Pfam" id="PF04085"/>
    </source>
</evidence>
<dbReference type="InterPro" id="IPR042177">
    <property type="entry name" value="Cell/Rod_1"/>
</dbReference>
<feature type="transmembrane region" description="Helical" evidence="7">
    <location>
        <begin position="18"/>
        <end position="36"/>
    </location>
</feature>
<sequence length="297" mass="32782">MAHQNDSEVYFRRVVRRVLISVLLVFLVAIFMIWRIDNPRAERFRMAMIDRVVPNLEWVFAPVAHMSNMVSDFQAYSRIYQQNQELRRELQQMKAWKEAAIQLEQKNAKLLDLNNVKLNPKLTYTTGVVLTDSGSPFRQSALINIGRHDGVVDGWAAMDGLGLVGRISGVGKNSSRVLFLTDSSSRIPVEVTPSGQKAILAGDNTPLPPLEFIDGVDQVRAGDRVVTTGDGGVFPPGLLAGTVFLSGDGRLRVKLAADYRRLEFLRVIRHLPSAPISEPGRLVGPTLPGQVSVGNDG</sequence>
<dbReference type="InterPro" id="IPR007221">
    <property type="entry name" value="MreC"/>
</dbReference>
<reference evidence="9" key="2">
    <citation type="submission" date="2020-09" db="EMBL/GenBank/DDBJ databases">
        <authorList>
            <person name="Sun Q."/>
            <person name="Zhou Y."/>
        </authorList>
    </citation>
    <scope>NUCLEOTIDE SEQUENCE</scope>
    <source>
        <strain evidence="9">CGMCC 1.15880</strain>
    </source>
</reference>
<dbReference type="RefSeq" id="WP_188675510.1">
    <property type="nucleotide sequence ID" value="NZ_BMKA01000003.1"/>
</dbReference>
<dbReference type="InterPro" id="IPR042175">
    <property type="entry name" value="Cell/Rod_MreC_2"/>
</dbReference>
<evidence type="ECO:0000313" key="10">
    <source>
        <dbReference type="Proteomes" id="UP000628017"/>
    </source>
</evidence>
<keyword evidence="7" id="KW-1133">Transmembrane helix</keyword>
<feature type="coiled-coil region" evidence="5">
    <location>
        <begin position="86"/>
        <end position="113"/>
    </location>
</feature>
<dbReference type="Pfam" id="PF04085">
    <property type="entry name" value="MreC"/>
    <property type="match status" value="1"/>
</dbReference>
<protein>
    <recommendedName>
        <fullName evidence="2">Cell shape-determining protein MreC</fullName>
    </recommendedName>
    <alternativeName>
        <fullName evidence="4">Cell shape protein MreC</fullName>
    </alternativeName>
</protein>
<evidence type="ECO:0000256" key="6">
    <source>
        <dbReference type="SAM" id="MobiDB-lite"/>
    </source>
</evidence>
<evidence type="ECO:0000256" key="2">
    <source>
        <dbReference type="ARBA" id="ARBA00013855"/>
    </source>
</evidence>
<evidence type="ECO:0000256" key="7">
    <source>
        <dbReference type="SAM" id="Phobius"/>
    </source>
</evidence>
<name>A0A916VRH8_9RHOB</name>